<dbReference type="SMART" id="SM00283">
    <property type="entry name" value="MA"/>
    <property type="match status" value="1"/>
</dbReference>
<feature type="domain" description="Methyl-accepting transducer" evidence="5">
    <location>
        <begin position="187"/>
        <end position="342"/>
    </location>
</feature>
<evidence type="ECO:0000259" key="5">
    <source>
        <dbReference type="PROSITE" id="PS50111"/>
    </source>
</evidence>
<protein>
    <submittedName>
        <fullName evidence="6">Chemotaxis protein</fullName>
    </submittedName>
</protein>
<keyword evidence="4" id="KW-0812">Transmembrane</keyword>
<feature type="region of interest" description="Disordered" evidence="3">
    <location>
        <begin position="60"/>
        <end position="84"/>
    </location>
</feature>
<dbReference type="SUPFAM" id="SSF58104">
    <property type="entry name" value="Methyl-accepting chemotaxis protein (MCP) signaling domain"/>
    <property type="match status" value="1"/>
</dbReference>
<dbReference type="InterPro" id="IPR004089">
    <property type="entry name" value="MCPsignal_dom"/>
</dbReference>
<dbReference type="AlphaFoldDB" id="A0A426V645"/>
<comment type="caution">
    <text evidence="6">The sequence shown here is derived from an EMBL/GenBank/DDBJ whole genome shotgun (WGS) entry which is preliminary data.</text>
</comment>
<evidence type="ECO:0000313" key="7">
    <source>
        <dbReference type="Proteomes" id="UP000269265"/>
    </source>
</evidence>
<keyword evidence="1 2" id="KW-0807">Transducer</keyword>
<evidence type="ECO:0000256" key="3">
    <source>
        <dbReference type="SAM" id="MobiDB-lite"/>
    </source>
</evidence>
<dbReference type="Proteomes" id="UP000269265">
    <property type="component" value="Unassembled WGS sequence"/>
</dbReference>
<feature type="transmembrane region" description="Helical" evidence="4">
    <location>
        <begin position="96"/>
        <end position="113"/>
    </location>
</feature>
<evidence type="ECO:0000313" key="6">
    <source>
        <dbReference type="EMBL" id="RRS02362.1"/>
    </source>
</evidence>
<accession>A0A426V645</accession>
<reference evidence="6 7" key="1">
    <citation type="submission" date="2018-12" db="EMBL/GenBank/DDBJ databases">
        <title>The whole draft genome of Aquabacterium sp. SJQ9.</title>
        <authorList>
            <person name="Sun L."/>
            <person name="Gao X."/>
            <person name="Chen W."/>
            <person name="Huang K."/>
        </authorList>
    </citation>
    <scope>NUCLEOTIDE SEQUENCE [LARGE SCALE GENOMIC DNA]</scope>
    <source>
        <strain evidence="6 7">SJQ9</strain>
    </source>
</reference>
<sequence length="467" mass="50184">MTHARAYARFGRATPFFWSSGNPPPHRPASPRALIGHQTDHGCPFGTSCTAVITPKHHWRQTRSRWRPARSNGPLMTRHRPTSAPMKRIDRRINRAIGAPAIALLGGLSTLALSQGRWMGLLIGSVLVGLAIREGVVAVNSSRKDRQDIHDLLQGQQAFGADVAPVWSAQIEASRSQMESAIAALSERFAGIVGKLSQTLHQSSGSGDAVAAAVYEESQTQLQGVVGSLRDAMHGKAEMLARIQSLQGFIGELREMADGVSRIAQQTNLLAINATIEAAHAGDRGRGFAQVAQEVRSLSKLSGETGRLITGKIAEISTTIEQTCLAAQASAEQEKQVLSDAEGRIRGVLDQFQGLTASLADSADYLRHESREIQGEVNEALVQLQFQDRVSQILGHVRDNISKLPSVMDEHASTCQASGLRPLTSAVLLQELESTYAMASERLIHASGGHKAAAPAAAQAQEEITFF</sequence>
<keyword evidence="4" id="KW-1133">Transmembrane helix</keyword>
<name>A0A426V645_9BURK</name>
<keyword evidence="4" id="KW-0472">Membrane</keyword>
<evidence type="ECO:0000256" key="2">
    <source>
        <dbReference type="PROSITE-ProRule" id="PRU00284"/>
    </source>
</evidence>
<keyword evidence="7" id="KW-1185">Reference proteome</keyword>
<evidence type="ECO:0000256" key="4">
    <source>
        <dbReference type="SAM" id="Phobius"/>
    </source>
</evidence>
<dbReference type="PANTHER" id="PTHR32089">
    <property type="entry name" value="METHYL-ACCEPTING CHEMOTAXIS PROTEIN MCPB"/>
    <property type="match status" value="1"/>
</dbReference>
<dbReference type="GO" id="GO:0007165">
    <property type="term" value="P:signal transduction"/>
    <property type="evidence" value="ECO:0007669"/>
    <property type="project" value="UniProtKB-KW"/>
</dbReference>
<evidence type="ECO:0000256" key="1">
    <source>
        <dbReference type="ARBA" id="ARBA00023224"/>
    </source>
</evidence>
<dbReference type="EMBL" id="RSED01000024">
    <property type="protein sequence ID" value="RRS02362.1"/>
    <property type="molecule type" value="Genomic_DNA"/>
</dbReference>
<dbReference type="Gene3D" id="1.10.287.950">
    <property type="entry name" value="Methyl-accepting chemotaxis protein"/>
    <property type="match status" value="1"/>
</dbReference>
<dbReference type="PROSITE" id="PS50111">
    <property type="entry name" value="CHEMOTAXIS_TRANSDUC_2"/>
    <property type="match status" value="1"/>
</dbReference>
<feature type="region of interest" description="Disordered" evidence="3">
    <location>
        <begin position="18"/>
        <end position="38"/>
    </location>
</feature>
<dbReference type="GO" id="GO:0016020">
    <property type="term" value="C:membrane"/>
    <property type="evidence" value="ECO:0007669"/>
    <property type="project" value="InterPro"/>
</dbReference>
<organism evidence="6 7">
    <name type="scientific">Aquabacterium soli</name>
    <dbReference type="NCBI Taxonomy" id="2493092"/>
    <lineage>
        <taxon>Bacteria</taxon>
        <taxon>Pseudomonadati</taxon>
        <taxon>Pseudomonadota</taxon>
        <taxon>Betaproteobacteria</taxon>
        <taxon>Burkholderiales</taxon>
        <taxon>Aquabacterium</taxon>
    </lineage>
</organism>
<dbReference type="Pfam" id="PF00015">
    <property type="entry name" value="MCPsignal"/>
    <property type="match status" value="1"/>
</dbReference>
<dbReference type="PANTHER" id="PTHR32089:SF112">
    <property type="entry name" value="LYSOZYME-LIKE PROTEIN-RELATED"/>
    <property type="match status" value="1"/>
</dbReference>
<gene>
    <name evidence="6" type="ORF">EIP75_21125</name>
</gene>
<proteinExistence type="predicted"/>